<keyword evidence="4 9" id="KW-0812">Transmembrane</keyword>
<evidence type="ECO:0000256" key="8">
    <source>
        <dbReference type="ARBA" id="ARBA00049551"/>
    </source>
</evidence>
<dbReference type="PANTHER" id="PTHR22773">
    <property type="entry name" value="NADH DEHYDROGENASE"/>
    <property type="match status" value="1"/>
</dbReference>
<evidence type="ECO:0000256" key="9">
    <source>
        <dbReference type="SAM" id="Phobius"/>
    </source>
</evidence>
<evidence type="ECO:0000256" key="7">
    <source>
        <dbReference type="ARBA" id="ARBA00031028"/>
    </source>
</evidence>
<sequence length="553" mass="60759">MLFISILFLIMVMAIPSLKGRVPPILFQRLSTIILIYAGALSLNALYIQSIGSGIGIYSGLFHVTLISQFIEIFIYIIGSAILIARALPVYVKITETLKKEFSYKYSIEYSLLIMFSTIGASLLISSSNLISMYLSIELQSFAVYILSTLYRNSESATSAGLKYFLLGSLASCFILLGSGLIYTFSGLTNLESIYNLISVSQSSNIIQGIALGFIFIFAGFLLKVAAAPLHNWAPDVYDDSPTLVTIWLTIMPKISILIFILEVFTQITSVSPILESIEISLVLGSLEGMQGLGINTIKYLLLISSLFSLIIGTVVGLAQIRIKRLLAYSTISHIGFILLALAINSKQSIDSFIFYIIQYTLTNLNTFLILLAIGYILNNKTIYKKGVLIATNIGKDIKYISEFKGIFFSNPILSISLTICLLSMAGTPPLLGFFSKQFVLYSAIESGYYFMSISGILVSIISASYYLRIIRILHTEIDLNKSLNDMGEVPASLPDIQSSGQGNSHLTNTKVGISNIHSLTISSLTLLILFFIFKPSILLKSTQLLSLSIFTN</sequence>
<dbReference type="RefSeq" id="YP_010046538.1">
    <property type="nucleotide sequence ID" value="NC_054311.1"/>
</dbReference>
<organism evidence="12">
    <name type="scientific">Thelephora aurantiotincta</name>
    <dbReference type="NCBI Taxonomy" id="654496"/>
    <lineage>
        <taxon>Eukaryota</taxon>
        <taxon>Fungi</taxon>
        <taxon>Dikarya</taxon>
        <taxon>Basidiomycota</taxon>
        <taxon>Agaricomycotina</taxon>
        <taxon>Agaricomycetes</taxon>
        <taxon>Thelephorales</taxon>
        <taxon>Thelephoraceae</taxon>
        <taxon>Thelephora</taxon>
    </lineage>
</organism>
<feature type="transmembrane region" description="Helical" evidence="9">
    <location>
        <begin position="406"/>
        <end position="427"/>
    </location>
</feature>
<feature type="transmembrane region" description="Helical" evidence="9">
    <location>
        <begin position="517"/>
        <end position="534"/>
    </location>
</feature>
<evidence type="ECO:0000259" key="11">
    <source>
        <dbReference type="Pfam" id="PF00361"/>
    </source>
</evidence>
<comment type="catalytic activity">
    <reaction evidence="8">
        <text>a ubiquinone + NADH + 5 H(+)(in) = a ubiquinol + NAD(+) + 4 H(+)(out)</text>
        <dbReference type="Rhea" id="RHEA:29091"/>
        <dbReference type="Rhea" id="RHEA-COMP:9565"/>
        <dbReference type="Rhea" id="RHEA-COMP:9566"/>
        <dbReference type="ChEBI" id="CHEBI:15378"/>
        <dbReference type="ChEBI" id="CHEBI:16389"/>
        <dbReference type="ChEBI" id="CHEBI:17976"/>
        <dbReference type="ChEBI" id="CHEBI:57540"/>
        <dbReference type="ChEBI" id="CHEBI:57945"/>
        <dbReference type="EC" id="7.1.1.2"/>
    </reaction>
</comment>
<evidence type="ECO:0000256" key="2">
    <source>
        <dbReference type="ARBA" id="ARBA00007012"/>
    </source>
</evidence>
<feature type="chain" id="PRO_5041676301" description="NADH-ubiquinone oxidoreductase chain 2" evidence="10">
    <location>
        <begin position="21"/>
        <end position="553"/>
    </location>
</feature>
<dbReference type="InterPro" id="IPR010096">
    <property type="entry name" value="NADH-Q_OxRdtase_suN/2"/>
</dbReference>
<proteinExistence type="inferred from homology"/>
<feature type="transmembrane region" description="Helical" evidence="9">
    <location>
        <begin position="60"/>
        <end position="88"/>
    </location>
</feature>
<dbReference type="EMBL" id="MT234668">
    <property type="protein sequence ID" value="QPJ78321.1"/>
    <property type="molecule type" value="Genomic_DNA"/>
</dbReference>
<dbReference type="GO" id="GO:0008137">
    <property type="term" value="F:NADH dehydrogenase (ubiquinone) activity"/>
    <property type="evidence" value="ECO:0007669"/>
    <property type="project" value="UniProtKB-EC"/>
</dbReference>
<name>A0A7T0CMY1_9AGAM</name>
<dbReference type="InterPro" id="IPR001750">
    <property type="entry name" value="ND/Mrp_TM"/>
</dbReference>
<accession>A0A7T0CMY1</accession>
<dbReference type="AlphaFoldDB" id="A0A7T0CMY1"/>
<comment type="subcellular location">
    <subcellularLocation>
        <location evidence="1">Membrane</location>
        <topology evidence="1">Multi-pass membrane protein</topology>
    </subcellularLocation>
</comment>
<feature type="transmembrane region" description="Helical" evidence="9">
    <location>
        <begin position="206"/>
        <end position="227"/>
    </location>
</feature>
<evidence type="ECO:0000256" key="3">
    <source>
        <dbReference type="ARBA" id="ARBA00021008"/>
    </source>
</evidence>
<dbReference type="Pfam" id="PF00361">
    <property type="entry name" value="Proton_antipo_M"/>
    <property type="match status" value="2"/>
</dbReference>
<evidence type="ECO:0000313" key="12">
    <source>
        <dbReference type="EMBL" id="QPJ78321.1"/>
    </source>
</evidence>
<keyword evidence="10" id="KW-0732">Signal</keyword>
<feature type="transmembrane region" description="Helical" evidence="9">
    <location>
        <begin position="326"/>
        <end position="344"/>
    </location>
</feature>
<keyword evidence="12" id="KW-0496">Mitochondrion</keyword>
<feature type="transmembrane region" description="Helical" evidence="9">
    <location>
        <begin position="30"/>
        <end position="48"/>
    </location>
</feature>
<reference evidence="12" key="1">
    <citation type="journal article" date="2021" name="Mitochondrial DNA B">
        <title>Complete mitochondrial genomeof the edible Basidiomycete mushroom Thelephoraaurantiotincta.</title>
        <authorList>
            <person name="Chen X.H."/>
            <person name="Meng W.W."/>
            <person name="Liu R.C."/>
            <person name="Bai Y.X."/>
            <person name="Xu H.Q."/>
            <person name="Ding R."/>
            <person name="Shao S.C."/>
        </authorList>
    </citation>
    <scope>NUCLEOTIDE SEQUENCE</scope>
</reference>
<feature type="transmembrane region" description="Helical" evidence="9">
    <location>
        <begin position="133"/>
        <end position="152"/>
    </location>
</feature>
<feature type="domain" description="NADH:quinone oxidoreductase/Mrp antiporter transmembrane" evidence="11">
    <location>
        <begin position="296"/>
        <end position="462"/>
    </location>
</feature>
<protein>
    <recommendedName>
        <fullName evidence="3">NADH-ubiquinone oxidoreductase chain 2</fullName>
    </recommendedName>
    <alternativeName>
        <fullName evidence="7">NADH dehydrogenase subunit 2</fullName>
    </alternativeName>
</protein>
<feature type="transmembrane region" description="Helical" evidence="9">
    <location>
        <begin position="247"/>
        <end position="265"/>
    </location>
</feature>
<evidence type="ECO:0000256" key="4">
    <source>
        <dbReference type="ARBA" id="ARBA00022692"/>
    </source>
</evidence>
<geneLocation type="mitochondrion" evidence="12"/>
<gene>
    <name evidence="12" type="primary">nad2</name>
</gene>
<feature type="transmembrane region" description="Helical" evidence="9">
    <location>
        <begin position="164"/>
        <end position="185"/>
    </location>
</feature>
<keyword evidence="5 9" id="KW-1133">Transmembrane helix</keyword>
<comment type="similarity">
    <text evidence="2">Belongs to the complex I subunit 2 family.</text>
</comment>
<evidence type="ECO:0000256" key="6">
    <source>
        <dbReference type="ARBA" id="ARBA00023136"/>
    </source>
</evidence>
<dbReference type="GO" id="GO:0042773">
    <property type="term" value="P:ATP synthesis coupled electron transport"/>
    <property type="evidence" value="ECO:0007669"/>
    <property type="project" value="InterPro"/>
</dbReference>
<feature type="transmembrane region" description="Helical" evidence="9">
    <location>
        <begin position="300"/>
        <end position="319"/>
    </location>
</feature>
<dbReference type="GeneID" id="63656309"/>
<feature type="transmembrane region" description="Helical" evidence="9">
    <location>
        <begin position="356"/>
        <end position="378"/>
    </location>
</feature>
<dbReference type="GO" id="GO:0016020">
    <property type="term" value="C:membrane"/>
    <property type="evidence" value="ECO:0007669"/>
    <property type="project" value="UniProtKB-SubCell"/>
</dbReference>
<feature type="transmembrane region" description="Helical" evidence="9">
    <location>
        <begin position="447"/>
        <end position="468"/>
    </location>
</feature>
<evidence type="ECO:0000256" key="1">
    <source>
        <dbReference type="ARBA" id="ARBA00004141"/>
    </source>
</evidence>
<feature type="signal peptide" evidence="10">
    <location>
        <begin position="1"/>
        <end position="20"/>
    </location>
</feature>
<dbReference type="HAMAP" id="MF_00445">
    <property type="entry name" value="NDH1_NuoN_1"/>
    <property type="match status" value="1"/>
</dbReference>
<evidence type="ECO:0000256" key="10">
    <source>
        <dbReference type="SAM" id="SignalP"/>
    </source>
</evidence>
<feature type="domain" description="NADH:quinone oxidoreductase/Mrp antiporter transmembrane" evidence="11">
    <location>
        <begin position="127"/>
        <end position="290"/>
    </location>
</feature>
<feature type="transmembrane region" description="Helical" evidence="9">
    <location>
        <begin position="108"/>
        <end position="126"/>
    </location>
</feature>
<evidence type="ECO:0000256" key="5">
    <source>
        <dbReference type="ARBA" id="ARBA00022989"/>
    </source>
</evidence>
<keyword evidence="6 9" id="KW-0472">Membrane</keyword>